<protein>
    <submittedName>
        <fullName evidence="1">Uncharacterized protein</fullName>
    </submittedName>
</protein>
<gene>
    <name evidence="1" type="ORF">H4S07_002220</name>
</gene>
<keyword evidence="2" id="KW-1185">Reference proteome</keyword>
<dbReference type="EMBL" id="JANBUP010000509">
    <property type="protein sequence ID" value="KAJ2811189.1"/>
    <property type="molecule type" value="Genomic_DNA"/>
</dbReference>
<dbReference type="Proteomes" id="UP001140096">
    <property type="component" value="Unassembled WGS sequence"/>
</dbReference>
<comment type="caution">
    <text evidence="1">The sequence shown here is derived from an EMBL/GenBank/DDBJ whole genome shotgun (WGS) entry which is preliminary data.</text>
</comment>
<accession>A0ACC1LLK7</accession>
<name>A0ACC1LLK7_9FUNG</name>
<sequence>MRRTSIVVPPSATLDERIGVLFPPGAIYRCEPEAMGTLVERRMRQMSSDIRSKPDWVEMINDTNTRASWAAEAKAMDLTDVEFAYVVDELAYYASLQSPGSSVRLSAADGVWFSDTLIDAETANQLKDYAAILESVPNRQKDWYPNDRSRILNLIDPSLYPLTYSRSKLCHQTSMSPQGALKIEDKGEFPGSLDGWRKALNVNEDGKSDYYLPTGVLGYGCYFSDMFCWLPSEFCVNDDGAVTVESYINNLHPVRHAALYPIIASVFAKFLPLLEHVVTDLVHPRQQRVKPDCYRYYTSDEPMPEYSDYEEVRDWKRAATFVHPQPEPFVAPARPVDSYNLRGRRLQAIVKMTNIELNSKRPIYGGNDWCVVGLANERIIATGLYFYDVANIAPSSLRFREAICAWDFSVEQFDIDSVVNAYGMDRSHLMEGDLISQELGSVGINDGLCLVFPNILQHKMPELKLVDKKKSGHCKILAFYFVDPSTRIPSTEIVPPQQQDWCFEDALMSEPFCSLPQLVVDGIMDKVDFPISFKEAKKLRLQVCQEDSNADTSFDFFEPHVYFSA</sequence>
<evidence type="ECO:0000313" key="1">
    <source>
        <dbReference type="EMBL" id="KAJ2811189.1"/>
    </source>
</evidence>
<evidence type="ECO:0000313" key="2">
    <source>
        <dbReference type="Proteomes" id="UP001140096"/>
    </source>
</evidence>
<reference evidence="1" key="1">
    <citation type="submission" date="2022-07" db="EMBL/GenBank/DDBJ databases">
        <title>Phylogenomic reconstructions and comparative analyses of Kickxellomycotina fungi.</title>
        <authorList>
            <person name="Reynolds N.K."/>
            <person name="Stajich J.E."/>
            <person name="Barry K."/>
            <person name="Grigoriev I.V."/>
            <person name="Crous P."/>
            <person name="Smith M.E."/>
        </authorList>
    </citation>
    <scope>NUCLEOTIDE SEQUENCE</scope>
    <source>
        <strain evidence="1">CBS 102833</strain>
    </source>
</reference>
<proteinExistence type="predicted"/>
<organism evidence="1 2">
    <name type="scientific">Coemansia furcata</name>
    <dbReference type="NCBI Taxonomy" id="417177"/>
    <lineage>
        <taxon>Eukaryota</taxon>
        <taxon>Fungi</taxon>
        <taxon>Fungi incertae sedis</taxon>
        <taxon>Zoopagomycota</taxon>
        <taxon>Kickxellomycotina</taxon>
        <taxon>Kickxellomycetes</taxon>
        <taxon>Kickxellales</taxon>
        <taxon>Kickxellaceae</taxon>
        <taxon>Coemansia</taxon>
    </lineage>
</organism>